<protein>
    <submittedName>
        <fullName evidence="2">Uncharacterized protein</fullName>
    </submittedName>
</protein>
<dbReference type="EMBL" id="GBRH01266651">
    <property type="protein sequence ID" value="JAD31244.1"/>
    <property type="molecule type" value="Transcribed_RNA"/>
</dbReference>
<reference evidence="2" key="1">
    <citation type="submission" date="2014-09" db="EMBL/GenBank/DDBJ databases">
        <authorList>
            <person name="Magalhaes I.L.F."/>
            <person name="Oliveira U."/>
            <person name="Santos F.R."/>
            <person name="Vidigal T.H.D.A."/>
            <person name="Brescovit A.D."/>
            <person name="Santos A.J."/>
        </authorList>
    </citation>
    <scope>NUCLEOTIDE SEQUENCE</scope>
    <source>
        <tissue evidence="2">Shoot tissue taken approximately 20 cm above the soil surface</tissue>
    </source>
</reference>
<evidence type="ECO:0000313" key="2">
    <source>
        <dbReference type="EMBL" id="JAD31244.1"/>
    </source>
</evidence>
<sequence>MRSHLVFSLFYAWQYSKFVFLVFWGRLVLFQICTHPS</sequence>
<organism evidence="2">
    <name type="scientific">Arundo donax</name>
    <name type="common">Giant reed</name>
    <name type="synonym">Donax arundinaceus</name>
    <dbReference type="NCBI Taxonomy" id="35708"/>
    <lineage>
        <taxon>Eukaryota</taxon>
        <taxon>Viridiplantae</taxon>
        <taxon>Streptophyta</taxon>
        <taxon>Embryophyta</taxon>
        <taxon>Tracheophyta</taxon>
        <taxon>Spermatophyta</taxon>
        <taxon>Magnoliopsida</taxon>
        <taxon>Liliopsida</taxon>
        <taxon>Poales</taxon>
        <taxon>Poaceae</taxon>
        <taxon>PACMAD clade</taxon>
        <taxon>Arundinoideae</taxon>
        <taxon>Arundineae</taxon>
        <taxon>Arundo</taxon>
    </lineage>
</organism>
<dbReference type="AlphaFoldDB" id="A0A0A8YVT3"/>
<feature type="transmembrane region" description="Helical" evidence="1">
    <location>
        <begin position="12"/>
        <end position="33"/>
    </location>
</feature>
<accession>A0A0A8YVT3</accession>
<reference evidence="2" key="2">
    <citation type="journal article" date="2015" name="Data Brief">
        <title>Shoot transcriptome of the giant reed, Arundo donax.</title>
        <authorList>
            <person name="Barrero R.A."/>
            <person name="Guerrero F.D."/>
            <person name="Moolhuijzen P."/>
            <person name="Goolsby J.A."/>
            <person name="Tidwell J."/>
            <person name="Bellgard S.E."/>
            <person name="Bellgard M.I."/>
        </authorList>
    </citation>
    <scope>NUCLEOTIDE SEQUENCE</scope>
    <source>
        <tissue evidence="2">Shoot tissue taken approximately 20 cm above the soil surface</tissue>
    </source>
</reference>
<proteinExistence type="predicted"/>
<keyword evidence="1" id="KW-0472">Membrane</keyword>
<name>A0A0A8YVT3_ARUDO</name>
<evidence type="ECO:0000256" key="1">
    <source>
        <dbReference type="SAM" id="Phobius"/>
    </source>
</evidence>
<keyword evidence="1" id="KW-0812">Transmembrane</keyword>
<keyword evidence="1" id="KW-1133">Transmembrane helix</keyword>